<evidence type="ECO:0000313" key="1">
    <source>
        <dbReference type="EMBL" id="TGY79068.1"/>
    </source>
</evidence>
<evidence type="ECO:0000313" key="2">
    <source>
        <dbReference type="Proteomes" id="UP000306319"/>
    </source>
</evidence>
<dbReference type="EMBL" id="SRYB01000009">
    <property type="protein sequence ID" value="TGY79068.1"/>
    <property type="molecule type" value="Genomic_DNA"/>
</dbReference>
<sequence>MKPKTKLQRKILALSQTLSPLSDYQYKEAVRKIAIHIAKYSPKRGYECLDCGHTWTGAEAKKVVCPHCSAKLEVDKTRKRNFCDKAYFAVVTKCQGFQIVRMFFMQTNLRKGDKPTYWICEAFQRWLSPDGTLTIVGRARHWISYYCDCWNWDSDMEIRSEGPGHMITPWKVVGHSSVIPEIKRNGYAGNFHNCSPYTLFKRLLTDNKTETAWKLGQYKMVAFSLAKHYEFVKYWPSAKVAFRHKYQIKDPSTWYDMLDALEYCGKDLRNPKFICPDNLKEAHDLWIAKKRAKMDEADRRRERERQMTPLQRYEVNHKVDEARYKKAKSIFLDLEFVDKEIVVKPLQSVEEFVEEGEYMHHCVFTNRYYSDDNVLIFHALVNGVSIATIEFSLEDFSVLQCRGKYNQVPEHFDRIVSLIKSNTSKIISKIA</sequence>
<protein>
    <submittedName>
        <fullName evidence="1">PcfJ-like protein</fullName>
    </submittedName>
</protein>
<name>A0AC61RLD0_9BACT</name>
<gene>
    <name evidence="1" type="ORF">E5331_08365</name>
</gene>
<comment type="caution">
    <text evidence="1">The sequence shown here is derived from an EMBL/GenBank/DDBJ whole genome shotgun (WGS) entry which is preliminary data.</text>
</comment>
<keyword evidence="2" id="KW-1185">Reference proteome</keyword>
<proteinExistence type="predicted"/>
<reference evidence="1" key="1">
    <citation type="submission" date="2019-04" db="EMBL/GenBank/DDBJ databases">
        <title>Microbes associate with the intestines of laboratory mice.</title>
        <authorList>
            <person name="Navarre W."/>
            <person name="Wong E."/>
            <person name="Huang K."/>
            <person name="Tropini C."/>
            <person name="Ng K."/>
            <person name="Yu B."/>
        </authorList>
    </citation>
    <scope>NUCLEOTIDE SEQUENCE</scope>
    <source>
        <strain evidence="1">NM04_E33</strain>
    </source>
</reference>
<organism evidence="1 2">
    <name type="scientific">Lepagella muris</name>
    <dbReference type="NCBI Taxonomy" id="3032870"/>
    <lineage>
        <taxon>Bacteria</taxon>
        <taxon>Pseudomonadati</taxon>
        <taxon>Bacteroidota</taxon>
        <taxon>Bacteroidia</taxon>
        <taxon>Bacteroidales</taxon>
        <taxon>Muribaculaceae</taxon>
        <taxon>Lepagella</taxon>
    </lineage>
</organism>
<accession>A0AC61RLD0</accession>
<dbReference type="Proteomes" id="UP000306319">
    <property type="component" value="Unassembled WGS sequence"/>
</dbReference>